<comment type="subcellular location">
    <subcellularLocation>
        <location evidence="1">Nucleus</location>
    </subcellularLocation>
</comment>
<gene>
    <name evidence="8" type="ORF">Adt_21115</name>
    <name evidence="9" type="ORF">Adt_21121</name>
</gene>
<dbReference type="PROSITE" id="PS50863">
    <property type="entry name" value="B3"/>
    <property type="match status" value="1"/>
</dbReference>
<reference evidence="10" key="2">
    <citation type="submission" date="2024-07" db="EMBL/GenBank/DDBJ databases">
        <title>Two chromosome-level genome assemblies of Korean endemic species Abeliophyllum distichum and Forsythia ovata (Oleaceae).</title>
        <authorList>
            <person name="Jang H."/>
        </authorList>
    </citation>
    <scope>NUCLEOTIDE SEQUENCE [LARGE SCALE GENOMIC DNA]</scope>
</reference>
<dbReference type="InterPro" id="IPR015300">
    <property type="entry name" value="DNA-bd_pseudobarrel_sf"/>
</dbReference>
<dbReference type="InterPro" id="IPR003340">
    <property type="entry name" value="B3_DNA-bd"/>
</dbReference>
<evidence type="ECO:0000313" key="8">
    <source>
        <dbReference type="EMBL" id="KAL2505494.1"/>
    </source>
</evidence>
<evidence type="ECO:0000256" key="1">
    <source>
        <dbReference type="ARBA" id="ARBA00004123"/>
    </source>
</evidence>
<dbReference type="Gene3D" id="2.40.330.10">
    <property type="entry name" value="DNA-binding pseudobarrel domain"/>
    <property type="match status" value="1"/>
</dbReference>
<evidence type="ECO:0000313" key="9">
    <source>
        <dbReference type="EMBL" id="KAL2505500.1"/>
    </source>
</evidence>
<dbReference type="Proteomes" id="UP001604336">
    <property type="component" value="Unassembled WGS sequence"/>
</dbReference>
<evidence type="ECO:0000256" key="3">
    <source>
        <dbReference type="ARBA" id="ARBA00023125"/>
    </source>
</evidence>
<dbReference type="PANTHER" id="PTHR31140:SF73">
    <property type="entry name" value="B3 DOMAIN-CONTAINING TRANSCRIPTION FACTOR FUS3"/>
    <property type="match status" value="1"/>
</dbReference>
<feature type="region of interest" description="Disordered" evidence="6">
    <location>
        <begin position="20"/>
        <end position="52"/>
    </location>
</feature>
<keyword evidence="2" id="KW-0805">Transcription regulation</keyword>
<reference evidence="8" key="1">
    <citation type="submission" date="2024-07" db="EMBL/GenBank/DDBJ databases">
        <title>Two chromosome-level genome assemblies of Korean endemic species Abeliophyllum distichum and Forsythia ovata (Oleaceae).</title>
        <authorList>
            <person name="Mun J.H."/>
        </authorList>
    </citation>
    <scope>NUCLEOTIDE SEQUENCE</scope>
    <source>
        <strain evidence="8">KNKB198505000391</strain>
        <tissue evidence="8">Leaf</tissue>
    </source>
</reference>
<dbReference type="PANTHER" id="PTHR31140">
    <property type="entry name" value="B3 DOMAIN-CONTAINING TRANSCRIPTION FACTOR ABI3"/>
    <property type="match status" value="1"/>
</dbReference>
<accession>A0ABD1SYE3</accession>
<evidence type="ECO:0000313" key="10">
    <source>
        <dbReference type="Proteomes" id="UP001604336"/>
    </source>
</evidence>
<dbReference type="SUPFAM" id="SSF101936">
    <property type="entry name" value="DNA-binding pseudobarrel domain"/>
    <property type="match status" value="1"/>
</dbReference>
<dbReference type="InterPro" id="IPR044800">
    <property type="entry name" value="LEC2-like"/>
</dbReference>
<dbReference type="GO" id="GO:0005634">
    <property type="term" value="C:nucleus"/>
    <property type="evidence" value="ECO:0007669"/>
    <property type="project" value="UniProtKB-SubCell"/>
</dbReference>
<dbReference type="Pfam" id="PF02362">
    <property type="entry name" value="B3"/>
    <property type="match status" value="1"/>
</dbReference>
<proteinExistence type="predicted"/>
<dbReference type="SMART" id="SM01019">
    <property type="entry name" value="B3"/>
    <property type="match status" value="1"/>
</dbReference>
<evidence type="ECO:0000256" key="6">
    <source>
        <dbReference type="SAM" id="MobiDB-lite"/>
    </source>
</evidence>
<evidence type="ECO:0000256" key="4">
    <source>
        <dbReference type="ARBA" id="ARBA00023163"/>
    </source>
</evidence>
<evidence type="ECO:0000256" key="5">
    <source>
        <dbReference type="ARBA" id="ARBA00023242"/>
    </source>
</evidence>
<sequence length="295" mass="33473">MEKLYNSACSKNKSISITVSGERRRSSRLHHLKQGESSARNTTELTQNQDLFSGPAFNVQRKPRMGSRVKRTGLECLKFSSSHVPSASAAREIDPDNLEYLFGKVLKNSDVSSLRRMVIPKKSAENNLPPLEFKEGIQINMHDMDGIHEWEFKFRFWPNNSSRMYVLENTGDFVSTHGLQAGDSIAVYRCMESERLVIEARRVGDLYIESEVGDDQKNAEINEPITDNIPTFEEIEMMLSYDIPLPYDPALDFLGKPAPNYSEVEPVPTMDNSKIDSTPGIESIDNFSIDEWINI</sequence>
<organism evidence="8 10">
    <name type="scientific">Abeliophyllum distichum</name>
    <dbReference type="NCBI Taxonomy" id="126358"/>
    <lineage>
        <taxon>Eukaryota</taxon>
        <taxon>Viridiplantae</taxon>
        <taxon>Streptophyta</taxon>
        <taxon>Embryophyta</taxon>
        <taxon>Tracheophyta</taxon>
        <taxon>Spermatophyta</taxon>
        <taxon>Magnoliopsida</taxon>
        <taxon>eudicotyledons</taxon>
        <taxon>Gunneridae</taxon>
        <taxon>Pentapetalae</taxon>
        <taxon>asterids</taxon>
        <taxon>lamiids</taxon>
        <taxon>Lamiales</taxon>
        <taxon>Oleaceae</taxon>
        <taxon>Forsythieae</taxon>
        <taxon>Abeliophyllum</taxon>
    </lineage>
</organism>
<keyword evidence="3" id="KW-0238">DNA-binding</keyword>
<dbReference type="EMBL" id="JBFOLK010000006">
    <property type="protein sequence ID" value="KAL2505494.1"/>
    <property type="molecule type" value="Genomic_DNA"/>
</dbReference>
<dbReference type="GO" id="GO:0003677">
    <property type="term" value="F:DNA binding"/>
    <property type="evidence" value="ECO:0007669"/>
    <property type="project" value="UniProtKB-KW"/>
</dbReference>
<evidence type="ECO:0000259" key="7">
    <source>
        <dbReference type="PROSITE" id="PS50863"/>
    </source>
</evidence>
<keyword evidence="5" id="KW-0539">Nucleus</keyword>
<evidence type="ECO:0000256" key="2">
    <source>
        <dbReference type="ARBA" id="ARBA00023015"/>
    </source>
</evidence>
<protein>
    <submittedName>
        <fullName evidence="8">TF-B3 domain-containing protein</fullName>
    </submittedName>
</protein>
<comment type="caution">
    <text evidence="8">The sequence shown here is derived from an EMBL/GenBank/DDBJ whole genome shotgun (WGS) entry which is preliminary data.</text>
</comment>
<keyword evidence="4" id="KW-0804">Transcription</keyword>
<dbReference type="EMBL" id="JBFOLK010000006">
    <property type="protein sequence ID" value="KAL2505500.1"/>
    <property type="molecule type" value="Genomic_DNA"/>
</dbReference>
<keyword evidence="10" id="KW-1185">Reference proteome</keyword>
<dbReference type="AlphaFoldDB" id="A0ABD1SYE3"/>
<feature type="domain" description="TF-B3" evidence="7">
    <location>
        <begin position="102"/>
        <end position="204"/>
    </location>
</feature>
<name>A0ABD1SYE3_9LAMI</name>
<dbReference type="CDD" id="cd10017">
    <property type="entry name" value="B3_DNA"/>
    <property type="match status" value="1"/>
</dbReference>
<feature type="compositionally biased region" description="Polar residues" evidence="6">
    <location>
        <begin position="35"/>
        <end position="51"/>
    </location>
</feature>